<dbReference type="EMBL" id="CM047908">
    <property type="protein sequence ID" value="KAJ0081450.1"/>
    <property type="molecule type" value="Genomic_DNA"/>
</dbReference>
<sequence>MLATRDCLWLSTCQMILLLNIFSTVHFHLIELLIEVMFT</sequence>
<evidence type="ECO:0000313" key="1">
    <source>
        <dbReference type="EMBL" id="KAJ0081450.1"/>
    </source>
</evidence>
<gene>
    <name evidence="1" type="ORF">Patl1_11231</name>
</gene>
<dbReference type="Proteomes" id="UP001164250">
    <property type="component" value="Chromosome 12"/>
</dbReference>
<organism evidence="1 2">
    <name type="scientific">Pistacia atlantica</name>
    <dbReference type="NCBI Taxonomy" id="434234"/>
    <lineage>
        <taxon>Eukaryota</taxon>
        <taxon>Viridiplantae</taxon>
        <taxon>Streptophyta</taxon>
        <taxon>Embryophyta</taxon>
        <taxon>Tracheophyta</taxon>
        <taxon>Spermatophyta</taxon>
        <taxon>Magnoliopsida</taxon>
        <taxon>eudicotyledons</taxon>
        <taxon>Gunneridae</taxon>
        <taxon>Pentapetalae</taxon>
        <taxon>rosids</taxon>
        <taxon>malvids</taxon>
        <taxon>Sapindales</taxon>
        <taxon>Anacardiaceae</taxon>
        <taxon>Pistacia</taxon>
    </lineage>
</organism>
<reference evidence="2" key="1">
    <citation type="journal article" date="2023" name="G3 (Bethesda)">
        <title>Genome assembly and association tests identify interacting loci associated with vigor, precocity, and sex in interspecific pistachio rootstocks.</title>
        <authorList>
            <person name="Palmer W."/>
            <person name="Jacygrad E."/>
            <person name="Sagayaradj S."/>
            <person name="Cavanaugh K."/>
            <person name="Han R."/>
            <person name="Bertier L."/>
            <person name="Beede B."/>
            <person name="Kafkas S."/>
            <person name="Golino D."/>
            <person name="Preece J."/>
            <person name="Michelmore R."/>
        </authorList>
    </citation>
    <scope>NUCLEOTIDE SEQUENCE [LARGE SCALE GENOMIC DNA]</scope>
</reference>
<keyword evidence="2" id="KW-1185">Reference proteome</keyword>
<accession>A0ACC1A5E6</accession>
<proteinExistence type="predicted"/>
<protein>
    <submittedName>
        <fullName evidence="1">Uncharacterized protein</fullName>
    </submittedName>
</protein>
<name>A0ACC1A5E6_9ROSI</name>
<comment type="caution">
    <text evidence="1">The sequence shown here is derived from an EMBL/GenBank/DDBJ whole genome shotgun (WGS) entry which is preliminary data.</text>
</comment>
<evidence type="ECO:0000313" key="2">
    <source>
        <dbReference type="Proteomes" id="UP001164250"/>
    </source>
</evidence>